<dbReference type="InterPro" id="IPR036396">
    <property type="entry name" value="Cyt_P450_sf"/>
</dbReference>
<accession>A0ABR1U2A7</accession>
<proteinExistence type="predicted"/>
<organism evidence="2 3">
    <name type="scientific">Apiospora saccharicola</name>
    <dbReference type="NCBI Taxonomy" id="335842"/>
    <lineage>
        <taxon>Eukaryota</taxon>
        <taxon>Fungi</taxon>
        <taxon>Dikarya</taxon>
        <taxon>Ascomycota</taxon>
        <taxon>Pezizomycotina</taxon>
        <taxon>Sordariomycetes</taxon>
        <taxon>Xylariomycetidae</taxon>
        <taxon>Amphisphaeriales</taxon>
        <taxon>Apiosporaceae</taxon>
        <taxon>Apiospora</taxon>
    </lineage>
</organism>
<keyword evidence="1" id="KW-0472">Membrane</keyword>
<sequence length="119" mass="13832">MEAIRIMISNPRPALVVLVAVPCLTTIIWWTISYLAFPLRKYPGPFRADWTNWWRFFLVRSGSYHLAIKKLHDNRGPVVRIGPNTLDIDYPELSKTFYGTDGKWKKTEFYQNNSAIVNG</sequence>
<feature type="transmembrane region" description="Helical" evidence="1">
    <location>
        <begin position="15"/>
        <end position="37"/>
    </location>
</feature>
<gene>
    <name evidence="2" type="ORF">PG996_012335</name>
</gene>
<comment type="caution">
    <text evidence="2">The sequence shown here is derived from an EMBL/GenBank/DDBJ whole genome shotgun (WGS) entry which is preliminary data.</text>
</comment>
<evidence type="ECO:0000313" key="3">
    <source>
        <dbReference type="Proteomes" id="UP001446871"/>
    </source>
</evidence>
<reference evidence="2 3" key="1">
    <citation type="submission" date="2023-01" db="EMBL/GenBank/DDBJ databases">
        <title>Analysis of 21 Apiospora genomes using comparative genomics revels a genus with tremendous synthesis potential of carbohydrate active enzymes and secondary metabolites.</title>
        <authorList>
            <person name="Sorensen T."/>
        </authorList>
    </citation>
    <scope>NUCLEOTIDE SEQUENCE [LARGE SCALE GENOMIC DNA]</scope>
    <source>
        <strain evidence="2 3">CBS 83171</strain>
    </source>
</reference>
<protein>
    <submittedName>
        <fullName evidence="2">Cytochrome P450</fullName>
    </submittedName>
</protein>
<keyword evidence="1" id="KW-1133">Transmembrane helix</keyword>
<dbReference type="Gene3D" id="1.10.630.10">
    <property type="entry name" value="Cytochrome P450"/>
    <property type="match status" value="1"/>
</dbReference>
<dbReference type="Proteomes" id="UP001446871">
    <property type="component" value="Unassembled WGS sequence"/>
</dbReference>
<keyword evidence="3" id="KW-1185">Reference proteome</keyword>
<evidence type="ECO:0000313" key="2">
    <source>
        <dbReference type="EMBL" id="KAK8053034.1"/>
    </source>
</evidence>
<evidence type="ECO:0000256" key="1">
    <source>
        <dbReference type="SAM" id="Phobius"/>
    </source>
</evidence>
<keyword evidence="1" id="KW-0812">Transmembrane</keyword>
<dbReference type="EMBL" id="JAQQWM010000008">
    <property type="protein sequence ID" value="KAK8053034.1"/>
    <property type="molecule type" value="Genomic_DNA"/>
</dbReference>
<name>A0ABR1U2A7_9PEZI</name>
<dbReference type="SUPFAM" id="SSF48264">
    <property type="entry name" value="Cytochrome P450"/>
    <property type="match status" value="1"/>
</dbReference>